<dbReference type="GO" id="GO:0006744">
    <property type="term" value="P:ubiquinone biosynthetic process"/>
    <property type="evidence" value="ECO:0007669"/>
    <property type="project" value="UniProtKB-UniRule"/>
</dbReference>
<organism evidence="5 6">
    <name type="scientific">Cellvibrio japonicus (strain Ueda107)</name>
    <name type="common">Pseudomonas fluorescens subsp. cellulosa</name>
    <dbReference type="NCBI Taxonomy" id="498211"/>
    <lineage>
        <taxon>Bacteria</taxon>
        <taxon>Pseudomonadati</taxon>
        <taxon>Pseudomonadota</taxon>
        <taxon>Gammaproteobacteria</taxon>
        <taxon>Cellvibrionales</taxon>
        <taxon>Cellvibrionaceae</taxon>
        <taxon>Cellvibrio</taxon>
    </lineage>
</organism>
<dbReference type="InterPro" id="IPR007440">
    <property type="entry name" value="Chorismate--pyruvate_lyase"/>
</dbReference>
<comment type="catalytic activity">
    <reaction evidence="4">
        <text>chorismate = 4-hydroxybenzoate + pyruvate</text>
        <dbReference type="Rhea" id="RHEA:16505"/>
        <dbReference type="ChEBI" id="CHEBI:15361"/>
        <dbReference type="ChEBI" id="CHEBI:17879"/>
        <dbReference type="ChEBI" id="CHEBI:29748"/>
        <dbReference type="EC" id="4.1.3.40"/>
    </reaction>
</comment>
<dbReference type="UniPathway" id="UPA00232"/>
<keyword evidence="6" id="KW-1185">Reference proteome</keyword>
<dbReference type="Pfam" id="PF04345">
    <property type="entry name" value="Chor_lyase"/>
    <property type="match status" value="1"/>
</dbReference>
<comment type="subcellular location">
    <subcellularLocation>
        <location evidence="4">Cytoplasm</location>
    </subcellularLocation>
</comment>
<comment type="caution">
    <text evidence="4">Lacks conserved residue(s) required for the propagation of feature annotation.</text>
</comment>
<dbReference type="PANTHER" id="PTHR38683">
    <property type="entry name" value="CHORISMATE PYRUVATE-LYASE"/>
    <property type="match status" value="1"/>
</dbReference>
<dbReference type="EMBL" id="CP000934">
    <property type="protein sequence ID" value="ACE82704.1"/>
    <property type="molecule type" value="Genomic_DNA"/>
</dbReference>
<protein>
    <recommendedName>
        <fullName evidence="4">Probable chorismate pyruvate-lyase</fullName>
        <shortName evidence="4">CL</shortName>
        <shortName evidence="4">CPL</shortName>
        <ecNumber evidence="4">4.1.3.40</ecNumber>
    </recommendedName>
</protein>
<name>B3PG97_CELJU</name>
<dbReference type="PANTHER" id="PTHR38683:SF1">
    <property type="entry name" value="CHORISMATE PYRUVATE-LYASE"/>
    <property type="match status" value="1"/>
</dbReference>
<dbReference type="AlphaFoldDB" id="B3PG97"/>
<evidence type="ECO:0000256" key="4">
    <source>
        <dbReference type="HAMAP-Rule" id="MF_01632"/>
    </source>
</evidence>
<sequence length="203" mass="23358">MPALPTTCDATMLPHPASVPLRWRPVQHWPRANRPNLALRDWLSHEGSLTARLQQRSQGYFQVHILRQHLALPHLDERQLLGQYRRPSLALIREVILQGRGEDWVFARSVLPLQSLTGRLRHLRHQGSKPLGAFLFSRPDLARSPIELACISPQQGYVPISLYQQAQHLWGRRSVFYLDRKPLLVSEVFLPSFCQGLAHSQPR</sequence>
<dbReference type="GO" id="GO:0005829">
    <property type="term" value="C:cytosol"/>
    <property type="evidence" value="ECO:0007669"/>
    <property type="project" value="TreeGrafter"/>
</dbReference>
<evidence type="ECO:0000256" key="2">
    <source>
        <dbReference type="ARBA" id="ARBA00022688"/>
    </source>
</evidence>
<keyword evidence="2 4" id="KW-0831">Ubiquinone biosynthesis</keyword>
<dbReference type="GO" id="GO:0042866">
    <property type="term" value="P:pyruvate biosynthetic process"/>
    <property type="evidence" value="ECO:0007669"/>
    <property type="project" value="UniProtKB-UniRule"/>
</dbReference>
<proteinExistence type="inferred from homology"/>
<dbReference type="Proteomes" id="UP000001036">
    <property type="component" value="Chromosome"/>
</dbReference>
<comment type="similarity">
    <text evidence="4">Belongs to the UbiC family.</text>
</comment>
<dbReference type="SUPFAM" id="SSF64288">
    <property type="entry name" value="Chorismate lyase-like"/>
    <property type="match status" value="1"/>
</dbReference>
<keyword evidence="3 4" id="KW-0456">Lyase</keyword>
<dbReference type="HAMAP" id="MF_01632">
    <property type="entry name" value="UbiC"/>
    <property type="match status" value="1"/>
</dbReference>
<evidence type="ECO:0000256" key="1">
    <source>
        <dbReference type="ARBA" id="ARBA00022490"/>
    </source>
</evidence>
<keyword evidence="1 4" id="KW-0963">Cytoplasm</keyword>
<dbReference type="HOGENOM" id="CLU_096824_2_1_6"/>
<reference evidence="5 6" key="1">
    <citation type="journal article" date="2008" name="J. Bacteriol.">
        <title>Insights into plant cell wall degradation from the genome sequence of the soil bacterium Cellvibrio japonicus.</title>
        <authorList>
            <person name="Deboy R.T."/>
            <person name="Mongodin E.F."/>
            <person name="Fouts D.E."/>
            <person name="Tailford L.E."/>
            <person name="Khouri H."/>
            <person name="Emerson J.B."/>
            <person name="Mohamoud Y."/>
            <person name="Watkins K."/>
            <person name="Henrissat B."/>
            <person name="Gilbert H.J."/>
            <person name="Nelson K.E."/>
        </authorList>
    </citation>
    <scope>NUCLEOTIDE SEQUENCE [LARGE SCALE GENOMIC DNA]</scope>
    <source>
        <strain evidence="5 6">Ueda107</strain>
    </source>
</reference>
<comment type="pathway">
    <text evidence="4">Cofactor biosynthesis; ubiquinone biosynthesis.</text>
</comment>
<dbReference type="KEGG" id="cja:CJA_0152"/>
<comment type="function">
    <text evidence="4">Removes the pyruvyl group from chorismate, with concomitant aromatization of the ring, to provide 4-hydroxybenzoate (4HB) for the ubiquinone pathway.</text>
</comment>
<feature type="binding site" evidence="4">
    <location>
        <position position="131"/>
    </location>
    <ligand>
        <name>substrate</name>
    </ligand>
</feature>
<feature type="binding site" evidence="4">
    <location>
        <position position="93"/>
    </location>
    <ligand>
        <name>substrate</name>
    </ligand>
</feature>
<evidence type="ECO:0000256" key="3">
    <source>
        <dbReference type="ARBA" id="ARBA00023239"/>
    </source>
</evidence>
<dbReference type="EC" id="4.1.3.40" evidence="4"/>
<dbReference type="STRING" id="498211.CJA_0152"/>
<dbReference type="eggNOG" id="COG3161">
    <property type="taxonomic scope" value="Bacteria"/>
</dbReference>
<feature type="binding site" evidence="4">
    <location>
        <position position="187"/>
    </location>
    <ligand>
        <name>substrate</name>
    </ligand>
</feature>
<dbReference type="Gene3D" id="3.40.1410.10">
    <property type="entry name" value="Chorismate lyase-like"/>
    <property type="match status" value="1"/>
</dbReference>
<accession>B3PG97</accession>
<dbReference type="GO" id="GO:0008813">
    <property type="term" value="F:chorismate lyase activity"/>
    <property type="evidence" value="ECO:0007669"/>
    <property type="project" value="UniProtKB-UniRule"/>
</dbReference>
<gene>
    <name evidence="4 5" type="primary">ubiC</name>
    <name evidence="5" type="ordered locus">CJA_0152</name>
</gene>
<evidence type="ECO:0000313" key="6">
    <source>
        <dbReference type="Proteomes" id="UP000001036"/>
    </source>
</evidence>
<keyword evidence="4 5" id="KW-0670">Pyruvate</keyword>
<evidence type="ECO:0000313" key="5">
    <source>
        <dbReference type="EMBL" id="ACE82704.1"/>
    </source>
</evidence>
<dbReference type="InterPro" id="IPR028978">
    <property type="entry name" value="Chorismate_lyase_/UTRA_dom_sf"/>
</dbReference>